<dbReference type="VEuPathDB" id="FungiDB:PAAG_12450"/>
<name>A0A0A2V3A7_PARBA</name>
<dbReference type="HOGENOM" id="CLU_1475591_0_0_1"/>
<proteinExistence type="predicted"/>
<dbReference type="EMBL" id="KN294018">
    <property type="protein sequence ID" value="KGQ00862.1"/>
    <property type="molecule type" value="Genomic_DNA"/>
</dbReference>
<sequence>MQLQTITLGRAPRYKKTFCHYVLNDVGGMTFNLGTESAEYQYLQLSNVPNTSLVQCPNVLSHPIVGIKDDLLGTKGPRGGGALQNHYNLGPEKPAMGRGIQHQHWTTTLTGYSQPGNPGLAQNVHFAFSFPLRAGKAGLYFGGMSARTRDRKSIDLIGITTPPNRRLDNSNSAMLDAIFRRRD</sequence>
<dbReference type="Proteomes" id="UP000002059">
    <property type="component" value="Partially assembled WGS sequence"/>
</dbReference>
<reference evidence="1 2" key="1">
    <citation type="journal article" date="2011" name="PLoS Genet.">
        <title>Comparative genomic analysis of human fungal pathogens causing paracoccidioidomycosis.</title>
        <authorList>
            <person name="Desjardins C.A."/>
            <person name="Champion M.D."/>
            <person name="Holder J.W."/>
            <person name="Muszewska A."/>
            <person name="Goldberg J."/>
            <person name="Bailao A.M."/>
            <person name="Brigido M.M."/>
            <person name="Ferreira M.E."/>
            <person name="Garcia A.M."/>
            <person name="Grynberg M."/>
            <person name="Gujja S."/>
            <person name="Heiman D.I."/>
            <person name="Henn M.R."/>
            <person name="Kodira C.D."/>
            <person name="Leon-Narvaez H."/>
            <person name="Longo L.V."/>
            <person name="Ma L.J."/>
            <person name="Malavazi I."/>
            <person name="Matsuo A.L."/>
            <person name="Morais F.V."/>
            <person name="Pereira M."/>
            <person name="Rodriguez-Brito S."/>
            <person name="Sakthikumar S."/>
            <person name="Salem-Izacc S.M."/>
            <person name="Sykes S.M."/>
            <person name="Teixeira M.M."/>
            <person name="Vallejo M.C."/>
            <person name="Walter M.E."/>
            <person name="Yandava C."/>
            <person name="Young S."/>
            <person name="Zeng Q."/>
            <person name="Zucker J."/>
            <person name="Felipe M.S."/>
            <person name="Goldman G.H."/>
            <person name="Haas B.J."/>
            <person name="McEwen J.G."/>
            <person name="Nino-Vega G."/>
            <person name="Puccia R."/>
            <person name="San-Blas G."/>
            <person name="Soares C.M."/>
            <person name="Birren B.W."/>
            <person name="Cuomo C.A."/>
        </authorList>
    </citation>
    <scope>NUCLEOTIDE SEQUENCE [LARGE SCALE GENOMIC DNA]</scope>
    <source>
        <strain evidence="2">ATCC MYA-826 / Pb01</strain>
    </source>
</reference>
<evidence type="ECO:0000313" key="2">
    <source>
        <dbReference type="Proteomes" id="UP000002059"/>
    </source>
</evidence>
<evidence type="ECO:0000313" key="1">
    <source>
        <dbReference type="EMBL" id="KGQ00862.1"/>
    </source>
</evidence>
<dbReference type="RefSeq" id="XP_015702436.1">
    <property type="nucleotide sequence ID" value="XM_015847934.1"/>
</dbReference>
<keyword evidence="2" id="KW-1185">Reference proteome</keyword>
<accession>A0A0A2V3A7</accession>
<dbReference type="AlphaFoldDB" id="A0A0A2V3A7"/>
<dbReference type="KEGG" id="pbl:PAAG_12450"/>
<protein>
    <submittedName>
        <fullName evidence="1">Uncharacterized protein</fullName>
    </submittedName>
</protein>
<dbReference type="GeneID" id="26971094"/>
<organism evidence="1 2">
    <name type="scientific">Paracoccidioides lutzii (strain ATCC MYA-826 / Pb01)</name>
    <name type="common">Paracoccidioides brasiliensis</name>
    <dbReference type="NCBI Taxonomy" id="502779"/>
    <lineage>
        <taxon>Eukaryota</taxon>
        <taxon>Fungi</taxon>
        <taxon>Dikarya</taxon>
        <taxon>Ascomycota</taxon>
        <taxon>Pezizomycotina</taxon>
        <taxon>Eurotiomycetes</taxon>
        <taxon>Eurotiomycetidae</taxon>
        <taxon>Onygenales</taxon>
        <taxon>Ajellomycetaceae</taxon>
        <taxon>Paracoccidioides</taxon>
    </lineage>
</organism>
<gene>
    <name evidence="1" type="ORF">PAAG_12450</name>
</gene>